<protein>
    <submittedName>
        <fullName evidence="1">Rna methyltransferase related</fullName>
    </submittedName>
</protein>
<proteinExistence type="predicted"/>
<keyword evidence="1" id="KW-0808">Transferase</keyword>
<reference evidence="1" key="1">
    <citation type="journal article" date="2015" name="Proc. Natl. Acad. Sci. U.S.A.">
        <title>Networks of energetic and metabolic interactions define dynamics in microbial communities.</title>
        <authorList>
            <person name="Embree M."/>
            <person name="Liu J.K."/>
            <person name="Al-Bassam M.M."/>
            <person name="Zengler K."/>
        </authorList>
    </citation>
    <scope>NUCLEOTIDE SEQUENCE</scope>
</reference>
<evidence type="ECO:0000313" key="1">
    <source>
        <dbReference type="EMBL" id="KUG18054.1"/>
    </source>
</evidence>
<organism evidence="1">
    <name type="scientific">hydrocarbon metagenome</name>
    <dbReference type="NCBI Taxonomy" id="938273"/>
    <lineage>
        <taxon>unclassified sequences</taxon>
        <taxon>metagenomes</taxon>
        <taxon>ecological metagenomes</taxon>
    </lineage>
</organism>
<gene>
    <name evidence="1" type="ORF">ASZ90_012238</name>
</gene>
<dbReference type="SUPFAM" id="SSF53335">
    <property type="entry name" value="S-adenosyl-L-methionine-dependent methyltransferases"/>
    <property type="match status" value="1"/>
</dbReference>
<accession>A0A0W8FAY0</accession>
<dbReference type="GO" id="GO:0032259">
    <property type="term" value="P:methylation"/>
    <property type="evidence" value="ECO:0007669"/>
    <property type="project" value="UniProtKB-KW"/>
</dbReference>
<comment type="caution">
    <text evidence="1">The sequence shown here is derived from an EMBL/GenBank/DDBJ whole genome shotgun (WGS) entry which is preliminary data.</text>
</comment>
<dbReference type="AlphaFoldDB" id="A0A0W8FAY0"/>
<dbReference type="InterPro" id="IPR029063">
    <property type="entry name" value="SAM-dependent_MTases_sf"/>
</dbReference>
<dbReference type="GO" id="GO:0008168">
    <property type="term" value="F:methyltransferase activity"/>
    <property type="evidence" value="ECO:0007669"/>
    <property type="project" value="UniProtKB-KW"/>
</dbReference>
<name>A0A0W8FAY0_9ZZZZ</name>
<sequence length="347" mass="37905">MFRENIEILPGDWPNMKYPDSEKAFAEPAAAVLASIDERYLACPDCPPEPNLDKTRGCRDLPGRVKRCSSCGRATLDAVMLDALHVLHDFGLRDERETLRSVGSPLVVVGYPLAYSPRLGPDSLIIQGENISREAAQAMVQRIPEIRGVILFQGVPGMHKKGTAPLENALLAGSDLRADVCQSLFGELVIYKSQSKIHIEFSRQSAPKMRIIEQLMLQGKASRVVDGLCGPGTLGLMCALAGAKEVVLNDVWLPAVQNVLLNLKANRDLLGIERIEYPQVSSQEVGTEPVLVGHASGACDIQVYHGDLARLFERASPADLCLIDHFPGMDTRELEKACICCKKVVLI</sequence>
<dbReference type="Gene3D" id="3.40.50.150">
    <property type="entry name" value="Vaccinia Virus protein VP39"/>
    <property type="match status" value="1"/>
</dbReference>
<dbReference type="EMBL" id="LNQE01001404">
    <property type="protein sequence ID" value="KUG18054.1"/>
    <property type="molecule type" value="Genomic_DNA"/>
</dbReference>
<keyword evidence="1" id="KW-0489">Methyltransferase</keyword>